<geneLocation type="plasmid" evidence="3">
    <name>pjcm13574 dna</name>
</geneLocation>
<evidence type="ECO:0000313" key="3">
    <source>
        <dbReference type="Proteomes" id="UP000466517"/>
    </source>
</evidence>
<organism evidence="2 3">
    <name type="scientific">Mycolicibacterium madagascariense</name>
    <dbReference type="NCBI Taxonomy" id="212765"/>
    <lineage>
        <taxon>Bacteria</taxon>
        <taxon>Bacillati</taxon>
        <taxon>Actinomycetota</taxon>
        <taxon>Actinomycetes</taxon>
        <taxon>Mycobacteriales</taxon>
        <taxon>Mycobacteriaceae</taxon>
        <taxon>Mycolicibacterium</taxon>
    </lineage>
</organism>
<dbReference type="Proteomes" id="UP000466517">
    <property type="component" value="Plasmid pJCM13574"/>
</dbReference>
<dbReference type="Gene3D" id="1.10.287.1060">
    <property type="entry name" value="ESAT-6-like"/>
    <property type="match status" value="1"/>
</dbReference>
<dbReference type="EMBL" id="AP022611">
    <property type="protein sequence ID" value="BBZ31344.1"/>
    <property type="molecule type" value="Genomic_DNA"/>
</dbReference>
<dbReference type="AlphaFoldDB" id="A0A7I7XQC3"/>
<evidence type="ECO:0008006" key="4">
    <source>
        <dbReference type="Google" id="ProtNLM"/>
    </source>
</evidence>
<accession>A0A7I7XQC3</accession>
<keyword evidence="2" id="KW-0614">Plasmid</keyword>
<dbReference type="RefSeq" id="WP_163744889.1">
    <property type="nucleotide sequence ID" value="NZ_AP022611.1"/>
</dbReference>
<name>A0A7I7XQC3_9MYCO</name>
<protein>
    <recommendedName>
        <fullName evidence="4">ESAT-6-like protein EsxN</fullName>
    </recommendedName>
</protein>
<evidence type="ECO:0000256" key="1">
    <source>
        <dbReference type="SAM" id="MobiDB-lite"/>
    </source>
</evidence>
<dbReference type="KEGG" id="mmag:MMAD_56390"/>
<sequence>MIGGDGMRYDQAKMMDHVAAQNALVNHMTDLKQQALGVLAQTADFWQDKGANAYAEAQRSVTVAYENVFDTINRHGHAQSGAVHNTDQGDASSAARFVGI</sequence>
<gene>
    <name evidence="2" type="ORF">MMAD_56390</name>
</gene>
<reference evidence="2 3" key="1">
    <citation type="journal article" date="2019" name="Emerg. Microbes Infect.">
        <title>Comprehensive subspecies identification of 175 nontuberculous mycobacteria species based on 7547 genomic profiles.</title>
        <authorList>
            <person name="Matsumoto Y."/>
            <person name="Kinjo T."/>
            <person name="Motooka D."/>
            <person name="Nabeya D."/>
            <person name="Jung N."/>
            <person name="Uechi K."/>
            <person name="Horii T."/>
            <person name="Iida T."/>
            <person name="Fujita J."/>
            <person name="Nakamura S."/>
        </authorList>
    </citation>
    <scope>NUCLEOTIDE SEQUENCE [LARGE SCALE GENOMIC DNA]</scope>
    <source>
        <strain evidence="2 3">JCM 13574</strain>
        <plasmid evidence="3">pjcm13574 dna</plasmid>
    </source>
</reference>
<evidence type="ECO:0000313" key="2">
    <source>
        <dbReference type="EMBL" id="BBZ31344.1"/>
    </source>
</evidence>
<feature type="region of interest" description="Disordered" evidence="1">
    <location>
        <begin position="79"/>
        <end position="100"/>
    </location>
</feature>
<dbReference type="SUPFAM" id="SSF140453">
    <property type="entry name" value="EsxAB dimer-like"/>
    <property type="match status" value="1"/>
</dbReference>
<keyword evidence="3" id="KW-1185">Reference proteome</keyword>
<feature type="compositionally biased region" description="Polar residues" evidence="1">
    <location>
        <begin position="82"/>
        <end position="91"/>
    </location>
</feature>
<dbReference type="InterPro" id="IPR036689">
    <property type="entry name" value="ESAT-6-like_sf"/>
</dbReference>
<proteinExistence type="predicted"/>